<organism evidence="7 8">
    <name type="scientific">Iris pallida</name>
    <name type="common">Sweet iris</name>
    <dbReference type="NCBI Taxonomy" id="29817"/>
    <lineage>
        <taxon>Eukaryota</taxon>
        <taxon>Viridiplantae</taxon>
        <taxon>Streptophyta</taxon>
        <taxon>Embryophyta</taxon>
        <taxon>Tracheophyta</taxon>
        <taxon>Spermatophyta</taxon>
        <taxon>Magnoliopsida</taxon>
        <taxon>Liliopsida</taxon>
        <taxon>Asparagales</taxon>
        <taxon>Iridaceae</taxon>
        <taxon>Iridoideae</taxon>
        <taxon>Irideae</taxon>
        <taxon>Iris</taxon>
    </lineage>
</organism>
<accession>A0AAX6IHB0</accession>
<name>A0AAX6IHB0_IRIPA</name>
<feature type="region of interest" description="Disordered" evidence="5">
    <location>
        <begin position="292"/>
        <end position="317"/>
    </location>
</feature>
<dbReference type="PROSITE" id="PS50812">
    <property type="entry name" value="PWWP"/>
    <property type="match status" value="1"/>
</dbReference>
<feature type="compositionally biased region" description="Basic and acidic residues" evidence="5">
    <location>
        <begin position="411"/>
        <end position="428"/>
    </location>
</feature>
<feature type="region of interest" description="Disordered" evidence="5">
    <location>
        <begin position="777"/>
        <end position="811"/>
    </location>
</feature>
<dbReference type="Proteomes" id="UP001140949">
    <property type="component" value="Unassembled WGS sequence"/>
</dbReference>
<keyword evidence="2" id="KW-0804">Transcription</keyword>
<sequence>MISVANKFDIDRNPSSAADLSFGMEISRVSSGPDPRSRVQEEDDDRSPSPESRVSGSDDLSLSVHGFETGDMVWGKVKSHPWWPGHIFNEALASPSVRRTRREDHVLVAFFGDSSYGWFDPSELVPFAPTFLEKSRQTASKSFAKAVDESLDESSRRAALGLSCMCRNPYNFRPTRVPGYFSVDVPEYERGGIYSVQQIKKAREKFVPEEGVEFLQMAALAPTSTEPRDLEWMKRIAQLLALRKARYEEFDETYAQAFGMQLLRPPRDNLENEPEKFAPKVAPLSGPLVIAETLGGKKRKTNNSNKKKKDKYLLKRRDEHPISTITVPLPDASYSPFIPPSPSPPVVIVDNFVLQKREPESSIDGDAAPSDDHRKPKPESSPPSTPPFSPVEADKPGTTMPRIEAPVSTMVDHKPPTAEPREGIIDGRKLKKKKKKKRPREDANEEGEAITTEEEKKKKKKPRLGSMASTLKKLAMGIEDAQSEEERTSNANVQSVPAPQVDLSQLELPQLLDDLSALAMDPFYGVERNAPAVACQVFLKFRSLVYQKSLVLPLANEGEDQEVRPRKPSNITPHLKEPKEKKKKKKEMKENAPKVKLGSFFKRSSDPPNSGRKRPLSDRQEESSAKRSKKLDLLKSLDNEKKAAALLPPTAPRGLKDNNAASTSTDSSVPTAAAAASATKPERQEPLLPLPPKKESPTNLILKFPPRATLPSVANLKARFARFGPLVVDRCRVIWNTHSCRVQFKYNVDAYEAYNYVRDNNLFGQIQVRYSVKEVELPGSQPEPGRGLPESQPESSTQPRPGNGSGNSIAKSRPYLLQHQGGPLKSILKKPGEDAGKESQRVKFKLAGEEEPASTTADVSCPDIVPSSKSTAFVPPPSYLLPPKPTTPIRAPKSTDFLPPSALPPPRTSTFVTQPPLLSSPVLPPPHFRAFENRPTVSQFSENRPRQQVMQYGGGAATAEESKQNKGVDVSHRLLSLMLRCNDIVATLKSLPGFEPYRPL</sequence>
<keyword evidence="3" id="KW-0539">Nucleus</keyword>
<comment type="similarity">
    <text evidence="4">Belongs to the PDP family.</text>
</comment>
<evidence type="ECO:0000259" key="6">
    <source>
        <dbReference type="PROSITE" id="PS50812"/>
    </source>
</evidence>
<evidence type="ECO:0000256" key="4">
    <source>
        <dbReference type="ARBA" id="ARBA00060746"/>
    </source>
</evidence>
<evidence type="ECO:0000256" key="3">
    <source>
        <dbReference type="ARBA" id="ARBA00023242"/>
    </source>
</evidence>
<keyword evidence="1" id="KW-0805">Transcription regulation</keyword>
<feature type="compositionally biased region" description="Polar residues" evidence="5">
    <location>
        <begin position="792"/>
        <end position="810"/>
    </location>
</feature>
<dbReference type="FunFam" id="2.30.30.140:FF:000115">
    <property type="entry name" value="Tudor/PWWP/MBT superfamily protein"/>
    <property type="match status" value="1"/>
</dbReference>
<feature type="region of interest" description="Disordered" evidence="5">
    <location>
        <begin position="359"/>
        <end position="470"/>
    </location>
</feature>
<dbReference type="AlphaFoldDB" id="A0AAX6IHB0"/>
<feature type="compositionally biased region" description="Low complexity" evidence="5">
    <location>
        <begin position="660"/>
        <end position="679"/>
    </location>
</feature>
<dbReference type="Pfam" id="PF00855">
    <property type="entry name" value="PWWP"/>
    <property type="match status" value="1"/>
</dbReference>
<comment type="caution">
    <text evidence="7">The sequence shown here is derived from an EMBL/GenBank/DDBJ whole genome shotgun (WGS) entry which is preliminary data.</text>
</comment>
<evidence type="ECO:0000256" key="2">
    <source>
        <dbReference type="ARBA" id="ARBA00023163"/>
    </source>
</evidence>
<evidence type="ECO:0000313" key="7">
    <source>
        <dbReference type="EMBL" id="KAJ6852636.1"/>
    </source>
</evidence>
<gene>
    <name evidence="7" type="ORF">M6B38_253785</name>
</gene>
<feature type="compositionally biased region" description="Acidic residues" evidence="5">
    <location>
        <begin position="443"/>
        <end position="452"/>
    </location>
</feature>
<dbReference type="PANTHER" id="PTHR10688">
    <property type="entry name" value="PWWP DOMAIN-CONTAINING PROTEIN"/>
    <property type="match status" value="1"/>
</dbReference>
<keyword evidence="8" id="KW-1185">Reference proteome</keyword>
<feature type="compositionally biased region" description="Basic residues" evidence="5">
    <location>
        <begin position="429"/>
        <end position="438"/>
    </location>
</feature>
<dbReference type="Gene3D" id="2.30.30.140">
    <property type="match status" value="1"/>
</dbReference>
<dbReference type="GO" id="GO:2000028">
    <property type="term" value="P:regulation of photoperiodism, flowering"/>
    <property type="evidence" value="ECO:0007669"/>
    <property type="project" value="UniProtKB-ARBA"/>
</dbReference>
<dbReference type="PANTHER" id="PTHR10688:SF5">
    <property type="entry name" value="PWWP DOMAIN-CONTAINING PROTEIN 1-RELATED"/>
    <property type="match status" value="1"/>
</dbReference>
<feature type="domain" description="PWWP" evidence="6">
    <location>
        <begin position="69"/>
        <end position="130"/>
    </location>
</feature>
<feature type="compositionally biased region" description="Polar residues" evidence="5">
    <location>
        <begin position="49"/>
        <end position="60"/>
    </location>
</feature>
<feature type="region of interest" description="Disordered" evidence="5">
    <location>
        <begin position="1"/>
        <end position="62"/>
    </location>
</feature>
<dbReference type="EMBL" id="JANAVB010001796">
    <property type="protein sequence ID" value="KAJ6852636.1"/>
    <property type="molecule type" value="Genomic_DNA"/>
</dbReference>
<feature type="compositionally biased region" description="Pro residues" evidence="5">
    <location>
        <begin position="379"/>
        <end position="389"/>
    </location>
</feature>
<evidence type="ECO:0000256" key="5">
    <source>
        <dbReference type="SAM" id="MobiDB-lite"/>
    </source>
</evidence>
<dbReference type="GO" id="GO:0035098">
    <property type="term" value="C:ESC/E(Z) complex"/>
    <property type="evidence" value="ECO:0007669"/>
    <property type="project" value="UniProtKB-ARBA"/>
</dbReference>
<dbReference type="CDD" id="cd05162">
    <property type="entry name" value="PWWP"/>
    <property type="match status" value="1"/>
</dbReference>
<reference evidence="7" key="2">
    <citation type="submission" date="2023-04" db="EMBL/GenBank/DDBJ databases">
        <authorList>
            <person name="Bruccoleri R.E."/>
            <person name="Oakeley E.J."/>
            <person name="Faust A.-M."/>
            <person name="Dessus-Babus S."/>
            <person name="Altorfer M."/>
            <person name="Burckhardt D."/>
            <person name="Oertli M."/>
            <person name="Naumann U."/>
            <person name="Petersen F."/>
            <person name="Wong J."/>
        </authorList>
    </citation>
    <scope>NUCLEOTIDE SEQUENCE</scope>
    <source>
        <strain evidence="7">GSM-AAB239-AS_SAM_17_03QT</strain>
        <tissue evidence="7">Leaf</tissue>
    </source>
</reference>
<dbReference type="SMART" id="SM00293">
    <property type="entry name" value="PWWP"/>
    <property type="match status" value="1"/>
</dbReference>
<feature type="compositionally biased region" description="Basic residues" evidence="5">
    <location>
        <begin position="296"/>
        <end position="310"/>
    </location>
</feature>
<proteinExistence type="inferred from homology"/>
<feature type="region of interest" description="Disordered" evidence="5">
    <location>
        <begin position="556"/>
        <end position="700"/>
    </location>
</feature>
<feature type="compositionally biased region" description="Basic and acidic residues" evidence="5">
    <location>
        <begin position="615"/>
        <end position="643"/>
    </location>
</feature>
<dbReference type="GO" id="GO:0006355">
    <property type="term" value="P:regulation of DNA-templated transcription"/>
    <property type="evidence" value="ECO:0007669"/>
    <property type="project" value="UniProtKB-ARBA"/>
</dbReference>
<dbReference type="InterPro" id="IPR052657">
    <property type="entry name" value="PDP_family_Arabidopsis"/>
</dbReference>
<evidence type="ECO:0000313" key="8">
    <source>
        <dbReference type="Proteomes" id="UP001140949"/>
    </source>
</evidence>
<dbReference type="SUPFAM" id="SSF63748">
    <property type="entry name" value="Tudor/PWWP/MBT"/>
    <property type="match status" value="1"/>
</dbReference>
<dbReference type="InterPro" id="IPR000313">
    <property type="entry name" value="PWWP_dom"/>
</dbReference>
<protein>
    <recommendedName>
        <fullName evidence="6">PWWP domain-containing protein</fullName>
    </recommendedName>
</protein>
<reference evidence="7" key="1">
    <citation type="journal article" date="2023" name="GigaByte">
        <title>Genome assembly of the bearded iris, Iris pallida Lam.</title>
        <authorList>
            <person name="Bruccoleri R.E."/>
            <person name="Oakeley E.J."/>
            <person name="Faust A.M.E."/>
            <person name="Altorfer M."/>
            <person name="Dessus-Babus S."/>
            <person name="Burckhardt D."/>
            <person name="Oertli M."/>
            <person name="Naumann U."/>
            <person name="Petersen F."/>
            <person name="Wong J."/>
        </authorList>
    </citation>
    <scope>NUCLEOTIDE SEQUENCE</scope>
    <source>
        <strain evidence="7">GSM-AAB239-AS_SAM_17_03QT</strain>
    </source>
</reference>
<evidence type="ECO:0000256" key="1">
    <source>
        <dbReference type="ARBA" id="ARBA00023015"/>
    </source>
</evidence>